<evidence type="ECO:0000256" key="7">
    <source>
        <dbReference type="ARBA" id="ARBA00022989"/>
    </source>
</evidence>
<dbReference type="GO" id="GO:0007606">
    <property type="term" value="P:sensory perception of chemical stimulus"/>
    <property type="evidence" value="ECO:0007669"/>
    <property type="project" value="UniProtKB-ARBA"/>
</dbReference>
<feature type="transmembrane region" description="Helical" evidence="13">
    <location>
        <begin position="265"/>
        <end position="287"/>
    </location>
</feature>
<dbReference type="FunFam" id="1.20.1070.10:FF:000033">
    <property type="entry name" value="Vomeronasal type-1 receptor"/>
    <property type="match status" value="1"/>
</dbReference>
<keyword evidence="6 13" id="KW-0812">Transmembrane</keyword>
<evidence type="ECO:0000256" key="3">
    <source>
        <dbReference type="ARBA" id="ARBA00010663"/>
    </source>
</evidence>
<dbReference type="SUPFAM" id="SSF81321">
    <property type="entry name" value="Family A G protein-coupled receptor-like"/>
    <property type="match status" value="1"/>
</dbReference>
<evidence type="ECO:0000256" key="12">
    <source>
        <dbReference type="ARBA" id="ARBA00023224"/>
    </source>
</evidence>
<gene>
    <name evidence="16" type="primary">LOC101715340</name>
</gene>
<dbReference type="RefSeq" id="XP_021101913.1">
    <property type="nucleotide sequence ID" value="XM_021246254.1"/>
</dbReference>
<comment type="function">
    <text evidence="1">Putative pheromone receptor.</text>
</comment>
<feature type="transmembrane region" description="Helical" evidence="13">
    <location>
        <begin position="12"/>
        <end position="33"/>
    </location>
</feature>
<keyword evidence="8 13" id="KW-0297">G-protein coupled receptor</keyword>
<dbReference type="Pfam" id="PF03402">
    <property type="entry name" value="V1R"/>
    <property type="match status" value="1"/>
</dbReference>
<evidence type="ECO:0000256" key="10">
    <source>
        <dbReference type="ARBA" id="ARBA00023170"/>
    </source>
</evidence>
<dbReference type="GO" id="GO:0005886">
    <property type="term" value="C:plasma membrane"/>
    <property type="evidence" value="ECO:0007669"/>
    <property type="project" value="UniProtKB-SubCell"/>
</dbReference>
<organism evidence="15 16">
    <name type="scientific">Heterocephalus glaber</name>
    <name type="common">Naked mole rat</name>
    <dbReference type="NCBI Taxonomy" id="10181"/>
    <lineage>
        <taxon>Eukaryota</taxon>
        <taxon>Metazoa</taxon>
        <taxon>Chordata</taxon>
        <taxon>Craniata</taxon>
        <taxon>Vertebrata</taxon>
        <taxon>Euteleostomi</taxon>
        <taxon>Mammalia</taxon>
        <taxon>Eutheria</taxon>
        <taxon>Euarchontoglires</taxon>
        <taxon>Glires</taxon>
        <taxon>Rodentia</taxon>
        <taxon>Hystricomorpha</taxon>
        <taxon>Bathyergidae</taxon>
        <taxon>Heterocephalus</taxon>
    </lineage>
</organism>
<dbReference type="GO" id="GO:0016503">
    <property type="term" value="F:pheromone receptor activity"/>
    <property type="evidence" value="ECO:0007669"/>
    <property type="project" value="InterPro"/>
</dbReference>
<dbReference type="PANTHER" id="PTHR24062">
    <property type="entry name" value="VOMERONASAL TYPE-1 RECEPTOR"/>
    <property type="match status" value="1"/>
</dbReference>
<keyword evidence="12 13" id="KW-0807">Transducer</keyword>
<dbReference type="AlphaFoldDB" id="A0AAX6RYT2"/>
<feature type="transmembrane region" description="Helical" evidence="13">
    <location>
        <begin position="182"/>
        <end position="206"/>
    </location>
</feature>
<evidence type="ECO:0000256" key="4">
    <source>
        <dbReference type="ARBA" id="ARBA00022475"/>
    </source>
</evidence>
<keyword evidence="7 13" id="KW-1133">Transmembrane helix</keyword>
<evidence type="ECO:0000256" key="5">
    <source>
        <dbReference type="ARBA" id="ARBA00022507"/>
    </source>
</evidence>
<dbReference type="InterPro" id="IPR004072">
    <property type="entry name" value="Vmron_rcpt_1"/>
</dbReference>
<dbReference type="GeneID" id="101715340"/>
<evidence type="ECO:0000256" key="11">
    <source>
        <dbReference type="ARBA" id="ARBA00023180"/>
    </source>
</evidence>
<feature type="transmembrane region" description="Helical" evidence="13">
    <location>
        <begin position="127"/>
        <end position="150"/>
    </location>
</feature>
<keyword evidence="10 13" id="KW-0675">Receptor</keyword>
<keyword evidence="11" id="KW-0325">Glycoprotein</keyword>
<evidence type="ECO:0000256" key="13">
    <source>
        <dbReference type="RuleBase" id="RU364061"/>
    </source>
</evidence>
<sequence length="307" mass="35129">MCSANLDLGIVFLTQTGLGLVGNSYLLCMYNFTVLIGHHLKPTDLILNQLVLTNLVVLFSKGVPQTLSTLGWEYFLDDAGCKLVFYFYRVSTGVSFSTVCLLNGFHTIKINPSICRWMELKIRSLKFTGFCCCLCWIPHLLINSFLPLIVYGPLSKKNLSIENNYEYCSWITPQGYSPLYTALYFFPNLMSLIFMIWASGSMVLVLHRHRLRVQHIRRHSFSPNPSHEARATRTILVLVSSFVTFYSVYVIFSIWMTLVTHQGQWMVNSSVLVASCFPAFSPFVLIISDSRISQRWFACREKTKVFS</sequence>
<dbReference type="Gene3D" id="1.20.1070.10">
    <property type="entry name" value="Rhodopsin 7-helix transmembrane proteins"/>
    <property type="match status" value="1"/>
</dbReference>
<evidence type="ECO:0000256" key="8">
    <source>
        <dbReference type="ARBA" id="ARBA00023040"/>
    </source>
</evidence>
<evidence type="ECO:0000313" key="16">
    <source>
        <dbReference type="RefSeq" id="XP_021101913.1"/>
    </source>
</evidence>
<evidence type="ECO:0000313" key="15">
    <source>
        <dbReference type="Proteomes" id="UP000694906"/>
    </source>
</evidence>
<evidence type="ECO:0000256" key="1">
    <source>
        <dbReference type="ARBA" id="ARBA00003878"/>
    </source>
</evidence>
<dbReference type="InterPro" id="IPR017452">
    <property type="entry name" value="GPCR_Rhodpsn_7TM"/>
</dbReference>
<evidence type="ECO:0000256" key="2">
    <source>
        <dbReference type="ARBA" id="ARBA00004651"/>
    </source>
</evidence>
<dbReference type="PRINTS" id="PR01534">
    <property type="entry name" value="VOMERONASL1R"/>
</dbReference>
<feature type="transmembrane region" description="Helical" evidence="13">
    <location>
        <begin position="83"/>
        <end position="106"/>
    </location>
</feature>
<comment type="similarity">
    <text evidence="3 13">Belongs to the G-protein coupled receptor 1 family.</text>
</comment>
<name>A0AAX6RYT2_HETGA</name>
<evidence type="ECO:0000256" key="6">
    <source>
        <dbReference type="ARBA" id="ARBA00022692"/>
    </source>
</evidence>
<keyword evidence="5 13" id="KW-0589">Pheromone response</keyword>
<feature type="transmembrane region" description="Helical" evidence="13">
    <location>
        <begin position="45"/>
        <end position="63"/>
    </location>
</feature>
<dbReference type="Proteomes" id="UP000694906">
    <property type="component" value="Unplaced"/>
</dbReference>
<keyword evidence="9 13" id="KW-0472">Membrane</keyword>
<protein>
    <recommendedName>
        <fullName evidence="13">Vomeronasal type-1 receptor</fullName>
    </recommendedName>
</protein>
<evidence type="ECO:0000259" key="14">
    <source>
        <dbReference type="PROSITE" id="PS50262"/>
    </source>
</evidence>
<keyword evidence="4 13" id="KW-1003">Cell membrane</keyword>
<comment type="subcellular location">
    <subcellularLocation>
        <location evidence="2 13">Cell membrane</location>
        <topology evidence="2 13">Multi-pass membrane protein</topology>
    </subcellularLocation>
</comment>
<accession>A0AAX6RYT2</accession>
<feature type="transmembrane region" description="Helical" evidence="13">
    <location>
        <begin position="235"/>
        <end position="259"/>
    </location>
</feature>
<dbReference type="PROSITE" id="PS50262">
    <property type="entry name" value="G_PROTEIN_RECEP_F1_2"/>
    <property type="match status" value="1"/>
</dbReference>
<evidence type="ECO:0000256" key="9">
    <source>
        <dbReference type="ARBA" id="ARBA00023136"/>
    </source>
</evidence>
<reference evidence="16" key="1">
    <citation type="submission" date="2025-08" db="UniProtKB">
        <authorList>
            <consortium name="RefSeq"/>
        </authorList>
    </citation>
    <scope>IDENTIFICATION</scope>
</reference>
<proteinExistence type="inferred from homology"/>
<feature type="domain" description="G-protein coupled receptors family 1 profile" evidence="14">
    <location>
        <begin position="22"/>
        <end position="285"/>
    </location>
</feature>
<keyword evidence="15" id="KW-1185">Reference proteome</keyword>
<dbReference type="GO" id="GO:0019236">
    <property type="term" value="P:response to pheromone"/>
    <property type="evidence" value="ECO:0007669"/>
    <property type="project" value="UniProtKB-KW"/>
</dbReference>